<protein>
    <recommendedName>
        <fullName evidence="8">PD-(D/E)XK endonuclease-like domain-containing protein</fullName>
    </recommendedName>
</protein>
<dbReference type="GO" id="GO:0005524">
    <property type="term" value="F:ATP binding"/>
    <property type="evidence" value="ECO:0007669"/>
    <property type="project" value="UniProtKB-KW"/>
</dbReference>
<dbReference type="Pfam" id="PF12705">
    <property type="entry name" value="PDDEXK_1"/>
    <property type="match status" value="1"/>
</dbReference>
<keyword evidence="5" id="KW-0067">ATP-binding</keyword>
<accession>G8TWD1</accession>
<dbReference type="Proteomes" id="UP000005439">
    <property type="component" value="Chromosome"/>
</dbReference>
<feature type="domain" description="PD-(D/E)XK endonuclease-like" evidence="8">
    <location>
        <begin position="538"/>
        <end position="785"/>
    </location>
</feature>
<sequence>MRYPITVYTGPHLTLWNHMVHTAARRSLYLVTPTDREARVLNTMIAPGQALSMGQALETASTDTIRLWTPDVHRVVEDLLPLDAIPPALRDTPGIRQEIVRTLRWLRLHESPGKLWRYTAILNWPTLWQWLDHILSGSIGDELRLYQYAQMTRKVPGFGEAIGIWGGFLPPPPARRWIAEWAETAPVTVWIPAGDLYEPYRRWWRGMGAVFMAVDGPDHQAPTFQVMVDNEQQLLDTPFRIWHHLRQPASFWPVDVAGTRQAPLERAFARYQGVSEPSPEAQEPHHWRLFLKVASGQADRPETWRWLRLVAPQEPLPLPTALRWQSVVEQHPRLGPWWRWALDWGQRLSLIHRWRDVAALVEEAWHKMVPGTALPAPLEHLRDWQAFDAWGPPRHVIAHLMRLEWPEERAYRVPTADEAPVAPGVPVLVDGGWRQFPRPPVYWPLLGRTLPVGHDAWLWDQWRHLADALWMVSLPRARFPAGTSDIREVALTSLPERPPAPIRSEADAWYQAWEQKEHNAWTGKVSLPRLNDLRPTVWSPSAIEQYGRCPRQFYFQRILGIPAAAGDTGAEVPPDLWGRWAHRVLQWLRSPDQLAGLAGLVDRAIEEEPPPEHVLRLSLQEARTRLLVELPEAIRRRQSDRFFHPHSEREVDVEWTMTVGEIRWHFRGRLDRLDRDGADWRIVDYKTGDVRDPKKIRPDNLQLALYVVGLTPSRTDGGVEGQIWGVSRRNQFRGGTLDSAHVSVLAPTIEGMLAQMAERMDCGQWYPIPQEAEPCRYCRFRPLCPGFIEDDARVKNASDPDFLALWQGSDDDRHATSG</sequence>
<dbReference type="GO" id="GO:0004386">
    <property type="term" value="F:helicase activity"/>
    <property type="evidence" value="ECO:0007669"/>
    <property type="project" value="UniProtKB-KW"/>
</dbReference>
<dbReference type="InterPro" id="IPR011335">
    <property type="entry name" value="Restrct_endonuc-II-like"/>
</dbReference>
<evidence type="ECO:0000259" key="8">
    <source>
        <dbReference type="Pfam" id="PF12705"/>
    </source>
</evidence>
<evidence type="ECO:0000256" key="6">
    <source>
        <dbReference type="ARBA" id="ARBA00023125"/>
    </source>
</evidence>
<dbReference type="PATRIC" id="fig|679936.5.peg.206"/>
<keyword evidence="4" id="KW-0347">Helicase</keyword>
<dbReference type="STRING" id="679936.Sulac_0202"/>
<keyword evidence="6" id="KW-0238">DNA-binding</keyword>
<dbReference type="HOGENOM" id="CLU_345432_0_0_9"/>
<evidence type="ECO:0000256" key="3">
    <source>
        <dbReference type="ARBA" id="ARBA00022801"/>
    </source>
</evidence>
<keyword evidence="10" id="KW-1185">Reference proteome</keyword>
<dbReference type="GO" id="GO:0003677">
    <property type="term" value="F:DNA binding"/>
    <property type="evidence" value="ECO:0007669"/>
    <property type="project" value="UniProtKB-KW"/>
</dbReference>
<keyword evidence="2" id="KW-0227">DNA damage</keyword>
<dbReference type="SUPFAM" id="SSF52980">
    <property type="entry name" value="Restriction endonuclease-like"/>
    <property type="match status" value="1"/>
</dbReference>
<evidence type="ECO:0000256" key="7">
    <source>
        <dbReference type="ARBA" id="ARBA00023204"/>
    </source>
</evidence>
<reference evidence="10" key="1">
    <citation type="submission" date="2011-12" db="EMBL/GenBank/DDBJ databases">
        <title>The complete genome of chromosome of Sulfobacillus acidophilus DSM 10332.</title>
        <authorList>
            <person name="Lucas S."/>
            <person name="Han J."/>
            <person name="Lapidus A."/>
            <person name="Bruce D."/>
            <person name="Goodwin L."/>
            <person name="Pitluck S."/>
            <person name="Peters L."/>
            <person name="Kyrpides N."/>
            <person name="Mavromatis K."/>
            <person name="Ivanova N."/>
            <person name="Mikhailova N."/>
            <person name="Chertkov O."/>
            <person name="Saunders E."/>
            <person name="Detter J.C."/>
            <person name="Tapia R."/>
            <person name="Han C."/>
            <person name="Land M."/>
            <person name="Hauser L."/>
            <person name="Markowitz V."/>
            <person name="Cheng J.-F."/>
            <person name="Hugenholtz P."/>
            <person name="Woyke T."/>
            <person name="Wu D."/>
            <person name="Pukall R."/>
            <person name="Gehrich-Schroeter G."/>
            <person name="Schneider S."/>
            <person name="Klenk H.-P."/>
            <person name="Eisen J.A."/>
        </authorList>
    </citation>
    <scope>NUCLEOTIDE SEQUENCE [LARGE SCALE GENOMIC DNA]</scope>
    <source>
        <strain evidence="10">ATCC 700253 / DSM 10332 / NAL</strain>
    </source>
</reference>
<dbReference type="AlphaFoldDB" id="G8TWD1"/>
<name>G8TWD1_SULAD</name>
<evidence type="ECO:0000256" key="5">
    <source>
        <dbReference type="ARBA" id="ARBA00022840"/>
    </source>
</evidence>
<dbReference type="KEGG" id="sap:Sulac_0202"/>
<dbReference type="InterPro" id="IPR011604">
    <property type="entry name" value="PDDEXK-like_dom_sf"/>
</dbReference>
<keyword evidence="1" id="KW-0547">Nucleotide-binding</keyword>
<evidence type="ECO:0000256" key="4">
    <source>
        <dbReference type="ARBA" id="ARBA00022806"/>
    </source>
</evidence>
<dbReference type="EMBL" id="CP003179">
    <property type="protein sequence ID" value="AEW03774.1"/>
    <property type="molecule type" value="Genomic_DNA"/>
</dbReference>
<evidence type="ECO:0000256" key="1">
    <source>
        <dbReference type="ARBA" id="ARBA00022741"/>
    </source>
</evidence>
<evidence type="ECO:0000313" key="10">
    <source>
        <dbReference type="Proteomes" id="UP000005439"/>
    </source>
</evidence>
<keyword evidence="3" id="KW-0378">Hydrolase</keyword>
<dbReference type="GO" id="GO:0016787">
    <property type="term" value="F:hydrolase activity"/>
    <property type="evidence" value="ECO:0007669"/>
    <property type="project" value="UniProtKB-KW"/>
</dbReference>
<organism evidence="9 10">
    <name type="scientific">Sulfobacillus acidophilus (strain ATCC 700253 / DSM 10332 / NAL)</name>
    <dbReference type="NCBI Taxonomy" id="679936"/>
    <lineage>
        <taxon>Bacteria</taxon>
        <taxon>Bacillati</taxon>
        <taxon>Bacillota</taxon>
        <taxon>Clostridia</taxon>
        <taxon>Eubacteriales</taxon>
        <taxon>Clostridiales Family XVII. Incertae Sedis</taxon>
        <taxon>Sulfobacillus</taxon>
    </lineage>
</organism>
<keyword evidence="7" id="KW-0234">DNA repair</keyword>
<evidence type="ECO:0000313" key="9">
    <source>
        <dbReference type="EMBL" id="AEW03774.1"/>
    </source>
</evidence>
<dbReference type="InterPro" id="IPR038726">
    <property type="entry name" value="PDDEXK_AddAB-type"/>
</dbReference>
<proteinExistence type="predicted"/>
<evidence type="ECO:0000256" key="2">
    <source>
        <dbReference type="ARBA" id="ARBA00022763"/>
    </source>
</evidence>
<gene>
    <name evidence="9" type="ordered locus">Sulac_0202</name>
</gene>
<dbReference type="Gene3D" id="3.90.320.10">
    <property type="match status" value="1"/>
</dbReference>
<dbReference type="GO" id="GO:0006281">
    <property type="term" value="P:DNA repair"/>
    <property type="evidence" value="ECO:0007669"/>
    <property type="project" value="UniProtKB-KW"/>
</dbReference>
<reference evidence="9 10" key="2">
    <citation type="journal article" date="2012" name="Stand. Genomic Sci.">
        <title>Complete genome sequence of the moderately thermophilic mineral-sulfide-oxidizing firmicute Sulfobacillus acidophilus type strain (NAL(T)).</title>
        <authorList>
            <person name="Anderson I."/>
            <person name="Chertkov O."/>
            <person name="Chen A."/>
            <person name="Saunders E."/>
            <person name="Lapidus A."/>
            <person name="Nolan M."/>
            <person name="Lucas S."/>
            <person name="Hammon N."/>
            <person name="Deshpande S."/>
            <person name="Cheng J.F."/>
            <person name="Han C."/>
            <person name="Tapia R."/>
            <person name="Goodwin L.A."/>
            <person name="Pitluck S."/>
            <person name="Liolios K."/>
            <person name="Pagani I."/>
            <person name="Ivanova N."/>
            <person name="Mikhailova N."/>
            <person name="Pati A."/>
            <person name="Palaniappan K."/>
            <person name="Land M."/>
            <person name="Pan C."/>
            <person name="Rohde M."/>
            <person name="Pukall R."/>
            <person name="Goker M."/>
            <person name="Detter J.C."/>
            <person name="Woyke T."/>
            <person name="Bristow J."/>
            <person name="Eisen J.A."/>
            <person name="Markowitz V."/>
            <person name="Hugenholtz P."/>
            <person name="Kyrpides N.C."/>
            <person name="Klenk H.P."/>
            <person name="Mavromatis K."/>
        </authorList>
    </citation>
    <scope>NUCLEOTIDE SEQUENCE [LARGE SCALE GENOMIC DNA]</scope>
    <source>
        <strain evidence="10">ATCC 700253 / DSM 10332 / NAL</strain>
    </source>
</reference>